<feature type="signal peptide" evidence="1">
    <location>
        <begin position="1"/>
        <end position="28"/>
    </location>
</feature>
<accession>A0ABU1WFI2</accession>
<reference evidence="2 3" key="1">
    <citation type="submission" date="2023-07" db="EMBL/GenBank/DDBJ databases">
        <title>Sorghum-associated microbial communities from plants grown in Nebraska, USA.</title>
        <authorList>
            <person name="Schachtman D."/>
        </authorList>
    </citation>
    <scope>NUCLEOTIDE SEQUENCE [LARGE SCALE GENOMIC DNA]</scope>
    <source>
        <strain evidence="2 3">BE198</strain>
    </source>
</reference>
<evidence type="ECO:0000313" key="2">
    <source>
        <dbReference type="EMBL" id="MDR7136347.1"/>
    </source>
</evidence>
<proteinExistence type="predicted"/>
<evidence type="ECO:0008006" key="4">
    <source>
        <dbReference type="Google" id="ProtNLM"/>
    </source>
</evidence>
<dbReference type="EMBL" id="JAVDVY010000004">
    <property type="protein sequence ID" value="MDR7136347.1"/>
    <property type="molecule type" value="Genomic_DNA"/>
</dbReference>
<sequence length="139" mass="15107">MRTDIPHLRSRVCWLVLGLSLLTACAGATSHDEPEQAQAQALTLRPGDKVPLGDQGALRYVRTVNDSRCPVDVQCVWAGDAEVLFEFTVERKTPQPLTLTFTQPTMPLGARWIHLIALERGAAPAATIRIDDAPAAPGR</sequence>
<protein>
    <recommendedName>
        <fullName evidence="4">Lipoprotein</fullName>
    </recommendedName>
</protein>
<evidence type="ECO:0000313" key="3">
    <source>
        <dbReference type="Proteomes" id="UP001251524"/>
    </source>
</evidence>
<comment type="caution">
    <text evidence="2">The sequence shown here is derived from an EMBL/GenBank/DDBJ whole genome shotgun (WGS) entry which is preliminary data.</text>
</comment>
<gene>
    <name evidence="2" type="ORF">J2X06_003573</name>
</gene>
<dbReference type="RefSeq" id="WP_310064700.1">
    <property type="nucleotide sequence ID" value="NZ_JAVDVY010000004.1"/>
</dbReference>
<dbReference type="Proteomes" id="UP001251524">
    <property type="component" value="Unassembled WGS sequence"/>
</dbReference>
<name>A0ABU1WFI2_9GAMM</name>
<evidence type="ECO:0000256" key="1">
    <source>
        <dbReference type="SAM" id="SignalP"/>
    </source>
</evidence>
<feature type="chain" id="PRO_5047100717" description="Lipoprotein" evidence="1">
    <location>
        <begin position="29"/>
        <end position="139"/>
    </location>
</feature>
<organism evidence="2 3">
    <name type="scientific">Lysobacter niastensis</name>
    <dbReference type="NCBI Taxonomy" id="380629"/>
    <lineage>
        <taxon>Bacteria</taxon>
        <taxon>Pseudomonadati</taxon>
        <taxon>Pseudomonadota</taxon>
        <taxon>Gammaproteobacteria</taxon>
        <taxon>Lysobacterales</taxon>
        <taxon>Lysobacteraceae</taxon>
        <taxon>Lysobacter</taxon>
    </lineage>
</organism>
<keyword evidence="1" id="KW-0732">Signal</keyword>
<keyword evidence="3" id="KW-1185">Reference proteome</keyword>
<dbReference type="PROSITE" id="PS51257">
    <property type="entry name" value="PROKAR_LIPOPROTEIN"/>
    <property type="match status" value="1"/>
</dbReference>